<evidence type="ECO:0000313" key="5">
    <source>
        <dbReference type="Proteomes" id="UP000092401"/>
    </source>
</evidence>
<evidence type="ECO:0000313" key="2">
    <source>
        <dbReference type="EMBL" id="KYC47186.1"/>
    </source>
</evidence>
<dbReference type="PANTHER" id="PTHR39337:SF1">
    <property type="entry name" value="BLR5642 PROTEIN"/>
    <property type="match status" value="1"/>
</dbReference>
<dbReference type="EMBL" id="LNGF01000030">
    <property type="protein sequence ID" value="KYC47186.1"/>
    <property type="molecule type" value="Genomic_DNA"/>
</dbReference>
<evidence type="ECO:0000313" key="1">
    <source>
        <dbReference type="EMBL" id="KYC45448.1"/>
    </source>
</evidence>
<accession>A0A150IKK1</accession>
<dbReference type="Proteomes" id="UP000091929">
    <property type="component" value="Unassembled WGS sequence"/>
</dbReference>
<evidence type="ECO:0000313" key="3">
    <source>
        <dbReference type="EMBL" id="KYC51471.1"/>
    </source>
</evidence>
<accession>A0A150IQ52</accession>
<reference evidence="4 5" key="1">
    <citation type="journal article" date="2016" name="ISME J.">
        <title>Chasing the elusive Euryarchaeota class WSA2: genomes reveal a uniquely fastidious methyl-reducing methanogen.</title>
        <authorList>
            <person name="Nobu M.K."/>
            <person name="Narihiro T."/>
            <person name="Kuroda K."/>
            <person name="Mei R."/>
            <person name="Liu W.T."/>
        </authorList>
    </citation>
    <scope>NUCLEOTIDE SEQUENCE [LARGE SCALE GENOMIC DNA]</scope>
    <source>
        <strain evidence="1">B03fssc0709_Meth_Bin005</strain>
        <strain evidence="2">B15fssc0709_Meth_Bin003</strain>
        <strain evidence="3">BMIXfssc0709_Meth_Bin006</strain>
    </source>
</reference>
<name>A0A150J2M9_9EURY</name>
<dbReference type="Proteomes" id="UP000092401">
    <property type="component" value="Unassembled WGS sequence"/>
</dbReference>
<dbReference type="InterPro" id="IPR007438">
    <property type="entry name" value="DUF488"/>
</dbReference>
<evidence type="ECO:0000313" key="4">
    <source>
        <dbReference type="Proteomes" id="UP000091929"/>
    </source>
</evidence>
<protein>
    <recommendedName>
        <fullName evidence="7">DUF488 domain-containing protein</fullName>
    </recommendedName>
</protein>
<organism evidence="3 6">
    <name type="scientific">Candidatus Methanofastidiosum methylothiophilum</name>
    <dbReference type="NCBI Taxonomy" id="1705564"/>
    <lineage>
        <taxon>Archaea</taxon>
        <taxon>Methanobacteriati</taxon>
        <taxon>Methanobacteriota</taxon>
        <taxon>Stenosarchaea group</taxon>
        <taxon>Candidatus Methanofastidiosia</taxon>
        <taxon>Candidatus Methanofastidiosales</taxon>
        <taxon>Candidatus Methanofastidiosaceae</taxon>
        <taxon>Candidatus Methanofastidiosum</taxon>
    </lineage>
</organism>
<dbReference type="EMBL" id="LNJC01000001">
    <property type="protein sequence ID" value="KYC51471.1"/>
    <property type="molecule type" value="Genomic_DNA"/>
</dbReference>
<dbReference type="PANTHER" id="PTHR39337">
    <property type="entry name" value="BLR5642 PROTEIN"/>
    <property type="match status" value="1"/>
</dbReference>
<accession>A0A150J2M9</accession>
<dbReference type="EMBL" id="LNGE01000018">
    <property type="protein sequence ID" value="KYC45448.1"/>
    <property type="molecule type" value="Genomic_DNA"/>
</dbReference>
<proteinExistence type="predicted"/>
<dbReference type="Proteomes" id="UP000092403">
    <property type="component" value="Unassembled WGS sequence"/>
</dbReference>
<dbReference type="AlphaFoldDB" id="A0A150J2M9"/>
<dbReference type="PIRSF" id="PIRSF024492">
    <property type="entry name" value="UCP024492"/>
    <property type="match status" value="1"/>
</dbReference>
<comment type="caution">
    <text evidence="3">The sequence shown here is derived from an EMBL/GenBank/DDBJ whole genome shotgun (WGS) entry which is preliminary data.</text>
</comment>
<evidence type="ECO:0000313" key="6">
    <source>
        <dbReference type="Proteomes" id="UP000092403"/>
    </source>
</evidence>
<gene>
    <name evidence="1" type="ORF">APG10_00823</name>
    <name evidence="2" type="ORF">APG11_01342</name>
    <name evidence="3" type="ORF">APG12_00135</name>
</gene>
<dbReference type="InterPro" id="IPR014519">
    <property type="entry name" value="UCP024492"/>
</dbReference>
<dbReference type="Pfam" id="PF04343">
    <property type="entry name" value="DUF488"/>
    <property type="match status" value="1"/>
</dbReference>
<evidence type="ECO:0008006" key="7">
    <source>
        <dbReference type="Google" id="ProtNLM"/>
    </source>
</evidence>
<sequence length="179" mass="21265">MDSITFGRIDEVGGNKILSDYKVSNEPIIVYTIGHSNRNISDFIYILKKFNIELLIDIRTYPYSKYVYDYNKENLFRSLKGNDIEYLYRGDILGGLHPEGFDNYRRTQKYIDALHQLLREILMSNKTVALMCSERDYNNCHRRFISEDLEKIILENKYDIIIEHIVDERGIDKTLDQFM</sequence>